<dbReference type="PANTHER" id="PTHR47810">
    <property type="entry name" value="DNA LIGASE"/>
    <property type="match status" value="1"/>
</dbReference>
<dbReference type="CDD" id="cd07896">
    <property type="entry name" value="Adenylation_kDNA_ligase_like"/>
    <property type="match status" value="1"/>
</dbReference>
<dbReference type="CDD" id="cd08041">
    <property type="entry name" value="OBF_kDNA_ligase_like"/>
    <property type="match status" value="1"/>
</dbReference>
<dbReference type="Gene3D" id="3.30.1490.70">
    <property type="match status" value="1"/>
</dbReference>
<comment type="cofactor">
    <cofactor evidence="1">
        <name>a divalent metal cation</name>
        <dbReference type="ChEBI" id="CHEBI:60240"/>
    </cofactor>
</comment>
<evidence type="ECO:0000256" key="5">
    <source>
        <dbReference type="ARBA" id="ARBA00023204"/>
    </source>
</evidence>
<evidence type="ECO:0000256" key="6">
    <source>
        <dbReference type="ARBA" id="ARBA00034003"/>
    </source>
</evidence>
<dbReference type="InterPro" id="IPR029319">
    <property type="entry name" value="DNA_ligase_OB"/>
</dbReference>
<name>A0A6H1U902_9GAMM</name>
<dbReference type="PANTHER" id="PTHR47810:SF1">
    <property type="entry name" value="DNA LIGASE B"/>
    <property type="match status" value="1"/>
</dbReference>
<dbReference type="RefSeq" id="WP_168658786.1">
    <property type="nucleotide sequence ID" value="NZ_CP051180.1"/>
</dbReference>
<keyword evidence="3" id="KW-0235">DNA replication</keyword>
<evidence type="ECO:0000313" key="8">
    <source>
        <dbReference type="EMBL" id="QIZ75525.1"/>
    </source>
</evidence>
<keyword evidence="4" id="KW-0227">DNA damage</keyword>
<dbReference type="EMBL" id="CP051180">
    <property type="protein sequence ID" value="QIZ75525.1"/>
    <property type="molecule type" value="Genomic_DNA"/>
</dbReference>
<keyword evidence="9" id="KW-1185">Reference proteome</keyword>
<evidence type="ECO:0000256" key="4">
    <source>
        <dbReference type="ARBA" id="ARBA00022763"/>
    </source>
</evidence>
<feature type="domain" description="ATP-dependent DNA ligase family profile" evidence="7">
    <location>
        <begin position="108"/>
        <end position="230"/>
    </location>
</feature>
<reference evidence="8 9" key="1">
    <citation type="submission" date="2020-04" db="EMBL/GenBank/DDBJ databases">
        <title>Ferrimonas sp. S7 isolated from sea water.</title>
        <authorList>
            <person name="Bae S.S."/>
            <person name="Baek K."/>
        </authorList>
    </citation>
    <scope>NUCLEOTIDE SEQUENCE [LARGE SCALE GENOMIC DNA]</scope>
    <source>
        <strain evidence="8 9">S7</strain>
    </source>
</reference>
<dbReference type="GO" id="GO:0003910">
    <property type="term" value="F:DNA ligase (ATP) activity"/>
    <property type="evidence" value="ECO:0007669"/>
    <property type="project" value="UniProtKB-EC"/>
</dbReference>
<dbReference type="GO" id="GO:0006260">
    <property type="term" value="P:DNA replication"/>
    <property type="evidence" value="ECO:0007669"/>
    <property type="project" value="UniProtKB-KW"/>
</dbReference>
<protein>
    <submittedName>
        <fullName evidence="8">DNA ligase</fullName>
    </submittedName>
</protein>
<dbReference type="KEGG" id="fes:HER31_00565"/>
<keyword evidence="5" id="KW-0234">DNA repair</keyword>
<accession>A0A6H1U902</accession>
<dbReference type="PROSITE" id="PS50160">
    <property type="entry name" value="DNA_LIGASE_A3"/>
    <property type="match status" value="1"/>
</dbReference>
<gene>
    <name evidence="8" type="ORF">HER31_00565</name>
</gene>
<dbReference type="Pfam" id="PF01068">
    <property type="entry name" value="DNA_ligase_A_M"/>
    <property type="match status" value="1"/>
</dbReference>
<dbReference type="InterPro" id="IPR050326">
    <property type="entry name" value="NAD_dep_DNA_ligaseB"/>
</dbReference>
<evidence type="ECO:0000313" key="9">
    <source>
        <dbReference type="Proteomes" id="UP000501602"/>
    </source>
</evidence>
<comment type="catalytic activity">
    <reaction evidence="6">
        <text>ATP + (deoxyribonucleotide)n-3'-hydroxyl + 5'-phospho-(deoxyribonucleotide)m = (deoxyribonucleotide)n+m + AMP + diphosphate.</text>
        <dbReference type="EC" id="6.5.1.1"/>
    </reaction>
</comment>
<dbReference type="Proteomes" id="UP000501602">
    <property type="component" value="Chromosome"/>
</dbReference>
<dbReference type="AlphaFoldDB" id="A0A6H1U902"/>
<evidence type="ECO:0000256" key="2">
    <source>
        <dbReference type="ARBA" id="ARBA00022598"/>
    </source>
</evidence>
<dbReference type="SUPFAM" id="SSF56091">
    <property type="entry name" value="DNA ligase/mRNA capping enzyme, catalytic domain"/>
    <property type="match status" value="1"/>
</dbReference>
<evidence type="ECO:0000256" key="3">
    <source>
        <dbReference type="ARBA" id="ARBA00022705"/>
    </source>
</evidence>
<evidence type="ECO:0000259" key="7">
    <source>
        <dbReference type="PROSITE" id="PS50160"/>
    </source>
</evidence>
<dbReference type="InterPro" id="IPR012310">
    <property type="entry name" value="DNA_ligase_ATP-dep_cent"/>
</dbReference>
<dbReference type="GO" id="GO:0005524">
    <property type="term" value="F:ATP binding"/>
    <property type="evidence" value="ECO:0007669"/>
    <property type="project" value="InterPro"/>
</dbReference>
<dbReference type="Gene3D" id="3.30.470.30">
    <property type="entry name" value="DNA ligase/mRNA capping enzyme"/>
    <property type="match status" value="1"/>
</dbReference>
<dbReference type="GO" id="GO:0006281">
    <property type="term" value="P:DNA repair"/>
    <property type="evidence" value="ECO:0007669"/>
    <property type="project" value="UniProtKB-KW"/>
</dbReference>
<dbReference type="GO" id="GO:0006310">
    <property type="term" value="P:DNA recombination"/>
    <property type="evidence" value="ECO:0007669"/>
    <property type="project" value="InterPro"/>
</dbReference>
<keyword evidence="2 8" id="KW-0436">Ligase</keyword>
<dbReference type="InterPro" id="IPR012340">
    <property type="entry name" value="NA-bd_OB-fold"/>
</dbReference>
<evidence type="ECO:0000256" key="1">
    <source>
        <dbReference type="ARBA" id="ARBA00001968"/>
    </source>
</evidence>
<dbReference type="Pfam" id="PF14743">
    <property type="entry name" value="DNA_ligase_OB_2"/>
    <property type="match status" value="1"/>
</dbReference>
<dbReference type="NCBIfam" id="NF006592">
    <property type="entry name" value="PRK09125.1"/>
    <property type="match status" value="1"/>
</dbReference>
<proteinExistence type="predicted"/>
<sequence length="280" mass="31650">MASIYSGLLLSGVAALLPCAVYAKGPDLMLAKSYFQGIDVSNFLISEKFDGMRAYWTGSKLVSRGGNDIKTPAWFIAKLPSYPLDGELWLGRGKFQELMSLVRTSDSSDDQWRQVSFMVFDKPMSLNPFFVRQREIETLVATMHQPQIRSIKQYRVDSHIELEQLLLEYQHQGAEGLILKRYDSPYLVGRSHLMLKMKAYQDAEAVVVEHIPGKGQFEGMMGSLLVERSDGTRFKLGSGFSKAQRLNPPEIGQVVTYRYNGLTDNGLPRFARFDRTFVGL</sequence>
<dbReference type="SUPFAM" id="SSF50249">
    <property type="entry name" value="Nucleic acid-binding proteins"/>
    <property type="match status" value="1"/>
</dbReference>
<organism evidence="8 9">
    <name type="scientific">Ferrimonas lipolytica</name>
    <dbReference type="NCBI Taxonomy" id="2724191"/>
    <lineage>
        <taxon>Bacteria</taxon>
        <taxon>Pseudomonadati</taxon>
        <taxon>Pseudomonadota</taxon>
        <taxon>Gammaproteobacteria</taxon>
        <taxon>Alteromonadales</taxon>
        <taxon>Ferrimonadaceae</taxon>
        <taxon>Ferrimonas</taxon>
    </lineage>
</organism>
<dbReference type="Gene3D" id="2.40.50.140">
    <property type="entry name" value="Nucleic acid-binding proteins"/>
    <property type="match status" value="1"/>
</dbReference>